<evidence type="ECO:0000256" key="1">
    <source>
        <dbReference type="SAM" id="Phobius"/>
    </source>
</evidence>
<keyword evidence="3" id="KW-1185">Reference proteome</keyword>
<dbReference type="Pfam" id="PF18926">
    <property type="entry name" value="DUF5676"/>
    <property type="match status" value="1"/>
</dbReference>
<sequence length="78" mass="8596">MGKSGPEGAVRIPLMAFGWALSLFLALTFLICVAFDLIFPGYAMYETWAGLLPGFVWLTPAGFVIGLIETFLYGWYVP</sequence>
<dbReference type="Proteomes" id="UP000265848">
    <property type="component" value="Unassembled WGS sequence"/>
</dbReference>
<organism evidence="2 3">
    <name type="scientific">Pseudooceanicola sediminis</name>
    <dbReference type="NCBI Taxonomy" id="2211117"/>
    <lineage>
        <taxon>Bacteria</taxon>
        <taxon>Pseudomonadati</taxon>
        <taxon>Pseudomonadota</taxon>
        <taxon>Alphaproteobacteria</taxon>
        <taxon>Rhodobacterales</taxon>
        <taxon>Paracoccaceae</taxon>
        <taxon>Pseudooceanicola</taxon>
    </lineage>
</organism>
<reference evidence="2 3" key="1">
    <citation type="submission" date="2018-08" db="EMBL/GenBank/DDBJ databases">
        <title>Pseudooceanicola sediminis CY03 in the family Rhodobacteracea.</title>
        <authorList>
            <person name="Zhang Y.-J."/>
        </authorList>
    </citation>
    <scope>NUCLEOTIDE SEQUENCE [LARGE SCALE GENOMIC DNA]</scope>
    <source>
        <strain evidence="2 3">CY03</strain>
    </source>
</reference>
<comment type="caution">
    <text evidence="2">The sequence shown here is derived from an EMBL/GenBank/DDBJ whole genome shotgun (WGS) entry which is preliminary data.</text>
</comment>
<keyword evidence="1" id="KW-0472">Membrane</keyword>
<evidence type="ECO:0000313" key="2">
    <source>
        <dbReference type="EMBL" id="RII37286.1"/>
    </source>
</evidence>
<dbReference type="AlphaFoldDB" id="A0A399J2W7"/>
<protein>
    <submittedName>
        <fullName evidence="2">Uncharacterized protein</fullName>
    </submittedName>
</protein>
<gene>
    <name evidence="2" type="ORF">DL237_18175</name>
</gene>
<name>A0A399J2W7_9RHOB</name>
<dbReference type="EMBL" id="QWJJ01000019">
    <property type="protein sequence ID" value="RII37286.1"/>
    <property type="molecule type" value="Genomic_DNA"/>
</dbReference>
<dbReference type="OrthoDB" id="9154118at2"/>
<feature type="transmembrane region" description="Helical" evidence="1">
    <location>
        <begin position="12"/>
        <end position="39"/>
    </location>
</feature>
<keyword evidence="1" id="KW-1133">Transmembrane helix</keyword>
<feature type="transmembrane region" description="Helical" evidence="1">
    <location>
        <begin position="51"/>
        <end position="76"/>
    </location>
</feature>
<proteinExistence type="predicted"/>
<evidence type="ECO:0000313" key="3">
    <source>
        <dbReference type="Proteomes" id="UP000265848"/>
    </source>
</evidence>
<dbReference type="InterPro" id="IPR044020">
    <property type="entry name" value="DUF5676"/>
</dbReference>
<keyword evidence="1" id="KW-0812">Transmembrane</keyword>
<accession>A0A399J2W7</accession>